<organism evidence="6 9">
    <name type="scientific">Adineta steineri</name>
    <dbReference type="NCBI Taxonomy" id="433720"/>
    <lineage>
        <taxon>Eukaryota</taxon>
        <taxon>Metazoa</taxon>
        <taxon>Spiralia</taxon>
        <taxon>Gnathifera</taxon>
        <taxon>Rotifera</taxon>
        <taxon>Eurotatoria</taxon>
        <taxon>Bdelloidea</taxon>
        <taxon>Adinetida</taxon>
        <taxon>Adinetidae</taxon>
        <taxon>Adineta</taxon>
    </lineage>
</organism>
<evidence type="ECO:0000256" key="1">
    <source>
        <dbReference type="ARBA" id="ARBA00004141"/>
    </source>
</evidence>
<evidence type="ECO:0000313" key="7">
    <source>
        <dbReference type="EMBL" id="CAF1488032.1"/>
    </source>
</evidence>
<keyword evidence="8" id="KW-1185">Reference proteome</keyword>
<protein>
    <recommendedName>
        <fullName evidence="10">Claudin</fullName>
    </recommendedName>
</protein>
<keyword evidence="2 5" id="KW-0812">Transmembrane</keyword>
<proteinExistence type="predicted"/>
<feature type="transmembrane region" description="Helical" evidence="5">
    <location>
        <begin position="7"/>
        <end position="33"/>
    </location>
</feature>
<feature type="transmembrane region" description="Helical" evidence="5">
    <location>
        <begin position="73"/>
        <end position="94"/>
    </location>
</feature>
<evidence type="ECO:0000313" key="6">
    <source>
        <dbReference type="EMBL" id="CAF0936901.1"/>
    </source>
</evidence>
<dbReference type="Proteomes" id="UP000663832">
    <property type="component" value="Unassembled WGS sequence"/>
</dbReference>
<keyword evidence="3 5" id="KW-1133">Transmembrane helix</keyword>
<reference evidence="6" key="1">
    <citation type="submission" date="2021-02" db="EMBL/GenBank/DDBJ databases">
        <authorList>
            <person name="Nowell W R."/>
        </authorList>
    </citation>
    <scope>NUCLEOTIDE SEQUENCE</scope>
</reference>
<evidence type="ECO:0000256" key="2">
    <source>
        <dbReference type="ARBA" id="ARBA00022692"/>
    </source>
</evidence>
<dbReference type="EMBL" id="CAJNOI010000048">
    <property type="protein sequence ID" value="CAF0936901.1"/>
    <property type="molecule type" value="Genomic_DNA"/>
</dbReference>
<evidence type="ECO:0000313" key="9">
    <source>
        <dbReference type="Proteomes" id="UP000663877"/>
    </source>
</evidence>
<sequence>MAFQNRVLLYTTISLLVVTAALYISANALPIWITASIESSTYTYGLWKVCNTVEGTKICLNAPLKTDSETMSMRAFIIICCILSPLSVVSILSILYNEDLKKKMFFWAKCLAVTTLISGIIGVAIGINEVVKSKDRGGKMGVSCILAITALILNLAGAVTTFFLE</sequence>
<dbReference type="Gene3D" id="1.20.140.150">
    <property type="match status" value="1"/>
</dbReference>
<evidence type="ECO:0008006" key="10">
    <source>
        <dbReference type="Google" id="ProtNLM"/>
    </source>
</evidence>
<comment type="caution">
    <text evidence="6">The sequence shown here is derived from an EMBL/GenBank/DDBJ whole genome shotgun (WGS) entry which is preliminary data.</text>
</comment>
<dbReference type="Proteomes" id="UP000663877">
    <property type="component" value="Unassembled WGS sequence"/>
</dbReference>
<dbReference type="OrthoDB" id="10040824at2759"/>
<evidence type="ECO:0000256" key="5">
    <source>
        <dbReference type="SAM" id="Phobius"/>
    </source>
</evidence>
<dbReference type="EMBL" id="CAJNOM010000532">
    <property type="protein sequence ID" value="CAF1488032.1"/>
    <property type="molecule type" value="Genomic_DNA"/>
</dbReference>
<evidence type="ECO:0000256" key="3">
    <source>
        <dbReference type="ARBA" id="ARBA00022989"/>
    </source>
</evidence>
<accession>A0A814BZB4</accession>
<comment type="subcellular location">
    <subcellularLocation>
        <location evidence="1">Membrane</location>
        <topology evidence="1">Multi-pass membrane protein</topology>
    </subcellularLocation>
</comment>
<dbReference type="AlphaFoldDB" id="A0A814BZB4"/>
<evidence type="ECO:0000256" key="4">
    <source>
        <dbReference type="ARBA" id="ARBA00023136"/>
    </source>
</evidence>
<feature type="transmembrane region" description="Helical" evidence="5">
    <location>
        <begin position="106"/>
        <end position="128"/>
    </location>
</feature>
<dbReference type="InterPro" id="IPR004031">
    <property type="entry name" value="PMP22/EMP/MP20/Claudin"/>
</dbReference>
<feature type="transmembrane region" description="Helical" evidence="5">
    <location>
        <begin position="140"/>
        <end position="164"/>
    </location>
</feature>
<evidence type="ECO:0000313" key="8">
    <source>
        <dbReference type="Proteomes" id="UP000663832"/>
    </source>
</evidence>
<name>A0A814BZB4_9BILA</name>
<dbReference type="GO" id="GO:0016020">
    <property type="term" value="C:membrane"/>
    <property type="evidence" value="ECO:0007669"/>
    <property type="project" value="UniProtKB-SubCell"/>
</dbReference>
<dbReference type="Pfam" id="PF00822">
    <property type="entry name" value="PMP22_Claudin"/>
    <property type="match status" value="1"/>
</dbReference>
<gene>
    <name evidence="6" type="ORF">BJG266_LOCUS12418</name>
    <name evidence="7" type="ORF">QVE165_LOCUS42681</name>
</gene>
<keyword evidence="4 5" id="KW-0472">Membrane</keyword>